<evidence type="ECO:0000259" key="2">
    <source>
        <dbReference type="Pfam" id="PF14258"/>
    </source>
</evidence>
<dbReference type="Pfam" id="PF14258">
    <property type="entry name" value="DUF4350"/>
    <property type="match status" value="1"/>
</dbReference>
<name>A0A448HXM4_MYCCI</name>
<keyword evidence="4" id="KW-1185">Reference proteome</keyword>
<evidence type="ECO:0000313" key="4">
    <source>
        <dbReference type="Proteomes" id="UP000282551"/>
    </source>
</evidence>
<keyword evidence="1" id="KW-0472">Membrane</keyword>
<keyword evidence="1" id="KW-1133">Transmembrane helix</keyword>
<dbReference type="Proteomes" id="UP000282551">
    <property type="component" value="Chromosome"/>
</dbReference>
<proteinExistence type="predicted"/>
<feature type="transmembrane region" description="Helical" evidence="1">
    <location>
        <begin position="15"/>
        <end position="35"/>
    </location>
</feature>
<dbReference type="OrthoDB" id="5241668at2"/>
<dbReference type="RefSeq" id="WP_126332120.1">
    <property type="nucleotide sequence ID" value="NZ_AP022604.1"/>
</dbReference>
<reference evidence="3 4" key="1">
    <citation type="submission" date="2018-12" db="EMBL/GenBank/DDBJ databases">
        <authorList>
            <consortium name="Pathogen Informatics"/>
        </authorList>
    </citation>
    <scope>NUCLEOTIDE SEQUENCE [LARGE SCALE GENOMIC DNA]</scope>
    <source>
        <strain evidence="3 4">NCTC10485</strain>
    </source>
</reference>
<feature type="domain" description="DUF4350" evidence="2">
    <location>
        <begin position="48"/>
        <end position="214"/>
    </location>
</feature>
<organism evidence="3 4">
    <name type="scientific">Mycolicibacterium chitae</name>
    <name type="common">Mycobacterium chitae</name>
    <dbReference type="NCBI Taxonomy" id="1792"/>
    <lineage>
        <taxon>Bacteria</taxon>
        <taxon>Bacillati</taxon>
        <taxon>Actinomycetota</taxon>
        <taxon>Actinomycetes</taxon>
        <taxon>Mycobacteriales</taxon>
        <taxon>Mycobacteriaceae</taxon>
        <taxon>Mycolicibacterium</taxon>
    </lineage>
</organism>
<evidence type="ECO:0000256" key="1">
    <source>
        <dbReference type="SAM" id="Phobius"/>
    </source>
</evidence>
<gene>
    <name evidence="3" type="ORF">NCTC10485_00299</name>
</gene>
<keyword evidence="1" id="KW-0812">Transmembrane</keyword>
<sequence>MTAVTAGPAQRGRTWRWIAVAIVAVVLLAAVTAWLTTPRDGGRMDPTATGPDGAQALVTLLREQGVQVQVADTAAEAAALAGPDSLLLVAQTFYLWDDELLATLADAPGDLLLIAPTSRTREALAPGIAEGTESTLGGEPDCALREADRAGSARLGPTVTYEAADDDIDLTRCYEGALVRYTDGDRTITVIGTADFMTNSTLLRDGNAALAMNLAGAAPRLIWYAPQQPEGESSGAASITDLIPDRVNWIVWQLCLVVALVALCKGRRLGPLVAEKLPVVVRASETVEGRGRLYRSRRARSQAAEALRTAALQRLTPRLGLGPGTDPPTLVAAIAQNTAQRAPGLDPGLVQYALFGPPPATDDDLVHLAHALDDIERQVAHS</sequence>
<dbReference type="AlphaFoldDB" id="A0A448HXM4"/>
<dbReference type="InterPro" id="IPR025646">
    <property type="entry name" value="DUF4350"/>
</dbReference>
<evidence type="ECO:0000313" key="3">
    <source>
        <dbReference type="EMBL" id="VEG44829.1"/>
    </source>
</evidence>
<accession>A0A448HXM4</accession>
<dbReference type="EMBL" id="LR134355">
    <property type="protein sequence ID" value="VEG44829.1"/>
    <property type="molecule type" value="Genomic_DNA"/>
</dbReference>
<protein>
    <submittedName>
        <fullName evidence="3">Membrane protein</fullName>
    </submittedName>
</protein>